<evidence type="ECO:0000313" key="1">
    <source>
        <dbReference type="EMBL" id="KAK7290417.1"/>
    </source>
</evidence>
<evidence type="ECO:0000313" key="2">
    <source>
        <dbReference type="Proteomes" id="UP001372338"/>
    </source>
</evidence>
<name>A0AAN9PA95_CROPI</name>
<reference evidence="1 2" key="1">
    <citation type="submission" date="2024-01" db="EMBL/GenBank/DDBJ databases">
        <title>The genomes of 5 underutilized Papilionoideae crops provide insights into root nodulation and disease resistanc.</title>
        <authorList>
            <person name="Yuan L."/>
        </authorList>
    </citation>
    <scope>NUCLEOTIDE SEQUENCE [LARGE SCALE GENOMIC DNA]</scope>
    <source>
        <strain evidence="1">ZHUSHIDOU_FW_LH</strain>
        <tissue evidence="1">Leaf</tissue>
    </source>
</reference>
<organism evidence="1 2">
    <name type="scientific">Crotalaria pallida</name>
    <name type="common">Smooth rattlebox</name>
    <name type="synonym">Crotalaria striata</name>
    <dbReference type="NCBI Taxonomy" id="3830"/>
    <lineage>
        <taxon>Eukaryota</taxon>
        <taxon>Viridiplantae</taxon>
        <taxon>Streptophyta</taxon>
        <taxon>Embryophyta</taxon>
        <taxon>Tracheophyta</taxon>
        <taxon>Spermatophyta</taxon>
        <taxon>Magnoliopsida</taxon>
        <taxon>eudicotyledons</taxon>
        <taxon>Gunneridae</taxon>
        <taxon>Pentapetalae</taxon>
        <taxon>rosids</taxon>
        <taxon>fabids</taxon>
        <taxon>Fabales</taxon>
        <taxon>Fabaceae</taxon>
        <taxon>Papilionoideae</taxon>
        <taxon>50 kb inversion clade</taxon>
        <taxon>genistoids sensu lato</taxon>
        <taxon>core genistoids</taxon>
        <taxon>Crotalarieae</taxon>
        <taxon>Crotalaria</taxon>
    </lineage>
</organism>
<gene>
    <name evidence="1" type="ORF">RIF29_04827</name>
</gene>
<dbReference type="Proteomes" id="UP001372338">
    <property type="component" value="Unassembled WGS sequence"/>
</dbReference>
<keyword evidence="2" id="KW-1185">Reference proteome</keyword>
<proteinExistence type="predicted"/>
<dbReference type="EMBL" id="JAYWIO010000001">
    <property type="protein sequence ID" value="KAK7290417.1"/>
    <property type="molecule type" value="Genomic_DNA"/>
</dbReference>
<protein>
    <submittedName>
        <fullName evidence="1">Uncharacterized protein</fullName>
    </submittedName>
</protein>
<accession>A0AAN9PA95</accession>
<comment type="caution">
    <text evidence="1">The sequence shown here is derived from an EMBL/GenBank/DDBJ whole genome shotgun (WGS) entry which is preliminary data.</text>
</comment>
<dbReference type="AlphaFoldDB" id="A0AAN9PA95"/>
<sequence length="90" mass="10264">MVGVVAAKDLPHQSYLRKSKEIGVGELENNANTSQKENLDSDTYEGIKEAWSRQTFNGNEVKGFTILYKQLLKHHLKRLLYKGPKCLENT</sequence>